<evidence type="ECO:0000256" key="7">
    <source>
        <dbReference type="SAM" id="Phobius"/>
    </source>
</evidence>
<dbReference type="InterPro" id="IPR010343">
    <property type="entry name" value="ArAE_1"/>
</dbReference>
<dbReference type="InterPro" id="IPR021062">
    <property type="entry name" value="ArAE_1_C"/>
</dbReference>
<evidence type="ECO:0000256" key="2">
    <source>
        <dbReference type="ARBA" id="ARBA00022475"/>
    </source>
</evidence>
<reference evidence="10" key="1">
    <citation type="submission" date="2015-04" db="EMBL/GenBank/DDBJ databases">
        <authorList>
            <person name="Schardt J."/>
            <person name="Mueller-Herbst S."/>
            <person name="Scherer S."/>
            <person name="Huptas C."/>
        </authorList>
    </citation>
    <scope>NUCLEOTIDE SEQUENCE [LARGE SCALE GENOMIC DNA]</scope>
    <source>
        <strain evidence="10">Kiel-L1</strain>
    </source>
</reference>
<feature type="domain" description="Putative aromatic acid exporter C-terminal" evidence="8">
    <location>
        <begin position="146"/>
        <end position="310"/>
    </location>
</feature>
<evidence type="ECO:0000313" key="9">
    <source>
        <dbReference type="EMBL" id="RDX02446.1"/>
    </source>
</evidence>
<accession>A0A3D8TTM7</accession>
<dbReference type="PANTHER" id="PTHR40064">
    <property type="entry name" value="MEMBRANE PROTEIN-RELATED"/>
    <property type="match status" value="1"/>
</dbReference>
<keyword evidence="10" id="KW-1185">Reference proteome</keyword>
<keyword evidence="4 7" id="KW-1133">Transmembrane helix</keyword>
<dbReference type="InterPro" id="IPR052984">
    <property type="entry name" value="UPF0421"/>
</dbReference>
<dbReference type="Pfam" id="PF11728">
    <property type="entry name" value="ArAE_1_C"/>
    <property type="match status" value="1"/>
</dbReference>
<evidence type="ECO:0000256" key="4">
    <source>
        <dbReference type="ARBA" id="ARBA00022989"/>
    </source>
</evidence>
<feature type="transmembrane region" description="Helical" evidence="7">
    <location>
        <begin position="117"/>
        <end position="140"/>
    </location>
</feature>
<dbReference type="GO" id="GO:0005886">
    <property type="term" value="C:plasma membrane"/>
    <property type="evidence" value="ECO:0007669"/>
    <property type="project" value="UniProtKB-SubCell"/>
</dbReference>
<comment type="caution">
    <text evidence="9">The sequence shown here is derived from an EMBL/GenBank/DDBJ whole genome shotgun (WGS) entry which is preliminary data.</text>
</comment>
<dbReference type="Pfam" id="PF06081">
    <property type="entry name" value="ArAE_1"/>
    <property type="match status" value="1"/>
</dbReference>
<dbReference type="AlphaFoldDB" id="A0A3D8TTM7"/>
<dbReference type="Gene3D" id="1.20.120.940">
    <property type="entry name" value="Putative aromatic acid exporter, C-terminal domain"/>
    <property type="match status" value="1"/>
</dbReference>
<evidence type="ECO:0000256" key="3">
    <source>
        <dbReference type="ARBA" id="ARBA00022692"/>
    </source>
</evidence>
<dbReference type="InterPro" id="IPR038323">
    <property type="entry name" value="ArAE_1_C_sf"/>
</dbReference>
<keyword evidence="3 7" id="KW-0812">Transmembrane</keyword>
<keyword evidence="5 7" id="KW-0472">Membrane</keyword>
<feature type="coiled-coil region" evidence="6">
    <location>
        <begin position="176"/>
        <end position="203"/>
    </location>
</feature>
<evidence type="ECO:0000256" key="5">
    <source>
        <dbReference type="ARBA" id="ARBA00023136"/>
    </source>
</evidence>
<evidence type="ECO:0000256" key="1">
    <source>
        <dbReference type="ARBA" id="ARBA00004651"/>
    </source>
</evidence>
<evidence type="ECO:0000313" key="10">
    <source>
        <dbReference type="Proteomes" id="UP000257055"/>
    </source>
</evidence>
<protein>
    <submittedName>
        <fullName evidence="9">Membrane protein</fullName>
    </submittedName>
</protein>
<dbReference type="EMBL" id="LARY01000001">
    <property type="protein sequence ID" value="RDX02446.1"/>
    <property type="molecule type" value="Genomic_DNA"/>
</dbReference>
<dbReference type="Proteomes" id="UP000257055">
    <property type="component" value="Unassembled WGS sequence"/>
</dbReference>
<evidence type="ECO:0000256" key="6">
    <source>
        <dbReference type="SAM" id="Coils"/>
    </source>
</evidence>
<dbReference type="PANTHER" id="PTHR40064:SF1">
    <property type="entry name" value="MEMBRANE PROTEIN"/>
    <property type="match status" value="1"/>
</dbReference>
<name>A0A3D8TTM7_9LIST</name>
<keyword evidence="6" id="KW-0175">Coiled coil</keyword>
<organism evidence="9 10">
    <name type="scientific">Listeria kieliensis</name>
    <dbReference type="NCBI Taxonomy" id="1621700"/>
    <lineage>
        <taxon>Bacteria</taxon>
        <taxon>Bacillati</taxon>
        <taxon>Bacillota</taxon>
        <taxon>Bacilli</taxon>
        <taxon>Bacillales</taxon>
        <taxon>Listeriaceae</taxon>
        <taxon>Listeria</taxon>
    </lineage>
</organism>
<proteinExistence type="predicted"/>
<feature type="transmembrane region" description="Helical" evidence="7">
    <location>
        <begin position="56"/>
        <end position="84"/>
    </location>
</feature>
<keyword evidence="2" id="KW-1003">Cell membrane</keyword>
<sequence length="326" mass="37441">MKLGMRTLKTAFGATLAILIAEFLKLDYAVSAGVITVLSIQNTKKSSLLLAIQRVYSTVLALSISAVLFLIFGYNAISFGLYLLLFIPLAVRLKVTDGIVVSSVLVTHILVEKSLALHWFVNEMALMIVGAGIAILLNLYMPKLDRGIRADQKKVELLMRQILFSMAQRLRGEEPYLELDHRFDELKQLLQNLEENAVRNMENSFLKSSPYFLKYVDMRLIQFRVLTQMKRHSAAFQGVSEPSRILSRLTEKTALELSEDNPAEELVMGVTKMVHDFRKSELPVSREEFENRAVLFQFMNDLRYFLEIKRDFYVEFQTMQKEKVPE</sequence>
<evidence type="ECO:0000259" key="8">
    <source>
        <dbReference type="Pfam" id="PF11728"/>
    </source>
</evidence>
<comment type="subcellular location">
    <subcellularLocation>
        <location evidence="1">Cell membrane</location>
        <topology evidence="1">Multi-pass membrane protein</topology>
    </subcellularLocation>
</comment>
<gene>
    <name evidence="9" type="ORF">UR08_02725</name>
</gene>
<dbReference type="RefSeq" id="WP_115752129.1">
    <property type="nucleotide sequence ID" value="NZ_LARY01000001.1"/>
</dbReference>